<dbReference type="SMART" id="SM00284">
    <property type="entry name" value="OLF"/>
    <property type="match status" value="1"/>
</dbReference>
<organism evidence="6 7">
    <name type="scientific">Ranitomeya imitator</name>
    <name type="common">mimic poison frog</name>
    <dbReference type="NCBI Taxonomy" id="111125"/>
    <lineage>
        <taxon>Eukaryota</taxon>
        <taxon>Metazoa</taxon>
        <taxon>Chordata</taxon>
        <taxon>Craniata</taxon>
        <taxon>Vertebrata</taxon>
        <taxon>Euteleostomi</taxon>
        <taxon>Amphibia</taxon>
        <taxon>Batrachia</taxon>
        <taxon>Anura</taxon>
        <taxon>Neobatrachia</taxon>
        <taxon>Hyloidea</taxon>
        <taxon>Dendrobatidae</taxon>
        <taxon>Dendrobatinae</taxon>
        <taxon>Ranitomeya</taxon>
    </lineage>
</organism>
<dbReference type="Proteomes" id="UP001176940">
    <property type="component" value="Unassembled WGS sequence"/>
</dbReference>
<accession>A0ABN9KMN7</accession>
<comment type="caution">
    <text evidence="6">The sequence shown here is derived from an EMBL/GenBank/DDBJ whole genome shotgun (WGS) entry which is preliminary data.</text>
</comment>
<evidence type="ECO:0000256" key="1">
    <source>
        <dbReference type="ARBA" id="ARBA00004613"/>
    </source>
</evidence>
<protein>
    <submittedName>
        <fullName evidence="6">Uncharacterized protein</fullName>
    </submittedName>
</protein>
<evidence type="ECO:0000256" key="2">
    <source>
        <dbReference type="ARBA" id="ARBA00022525"/>
    </source>
</evidence>
<dbReference type="InterPro" id="IPR036397">
    <property type="entry name" value="RNaseH_sf"/>
</dbReference>
<dbReference type="InterPro" id="IPR012337">
    <property type="entry name" value="RNaseH-like_sf"/>
</dbReference>
<dbReference type="SUPFAM" id="SSF69304">
    <property type="entry name" value="Tricorn protease N-terminal domain"/>
    <property type="match status" value="1"/>
</dbReference>
<feature type="domain" description="Integrase catalytic" evidence="4">
    <location>
        <begin position="34"/>
        <end position="192"/>
    </location>
</feature>
<dbReference type="InterPro" id="IPR050605">
    <property type="entry name" value="Olfactomedin-like_domain"/>
</dbReference>
<dbReference type="PROSITE" id="PS50994">
    <property type="entry name" value="INTEGRASE"/>
    <property type="match status" value="1"/>
</dbReference>
<dbReference type="PROSITE" id="PS51132">
    <property type="entry name" value="OLF"/>
    <property type="match status" value="1"/>
</dbReference>
<sequence>MARDVADYVRACVSCAKNKSPRQRPAGLLYPMPVADRPWGMVGMDFVVGLPKSRNCTIIWVITDHFSKMVHLVPLPRLPSARDLAVLFIKHIFRLHGMPDKIVSDRGPQFASRFWRELCRLLSIELNLSSAYHPETNGLVERANQTLVTYLHFVSARQDDWASLLPWAEFALNNAIANSTGQTPFFLNYGQHPHVPVPMPVSSADSRVADWAVEARDIWDRTQDAIRASKERIRSSADAHRRPAPGDLVWLSARNIRLRVESTKFAPRYLGPFEVLEQVNPVVYRLALPPRLGITDTFHVSLLKPVYMSRFSESSAGTSGSSTDDYEVNAILGCKVVYTTGSKDEMGVCHCSVALPDITFPADRLEILEISNKDLSVSVQQEITKMHSYQATLTGYVQKLKNLTRRVEVMEMGGISYTQLDFELLRLEIREMESLVVKLRESIDGSNTLVEALYVEVHNISIMVSQLESYDKNNVLAVRREIALLRKRLEDCEKNKNNQEPPSVNYDLEDGGKDSFAGSNKDVHWVAPLTTDARMMNIIRFYPDYDNLLLYKGAIEKVLTKNLPGNRYDYSNCGQGGGVIMFNNSLYYNCYNTRDICKFNVDTNAVERRALPDATFNNRFSYASSVWQDIDLASDEDGLWVIYSTEQNAGNIVIGKLNPLNLTVENTWVTSQYKLGATNAFMVCGVLYVTRTLSTRREEIFYMYDTNTGEEGQISIILDKMMENVQSLSYNPNDHKLYMYNDGYLVTYNLDFKALPNPS</sequence>
<evidence type="ECO:0000313" key="6">
    <source>
        <dbReference type="EMBL" id="CAJ0916111.1"/>
    </source>
</evidence>
<feature type="domain" description="Olfactomedin-like" evidence="5">
    <location>
        <begin position="491"/>
        <end position="754"/>
    </location>
</feature>
<evidence type="ECO:0000256" key="3">
    <source>
        <dbReference type="PROSITE-ProRule" id="PRU00446"/>
    </source>
</evidence>
<comment type="caution">
    <text evidence="3">Lacks conserved residue(s) required for the propagation of feature annotation.</text>
</comment>
<proteinExistence type="predicted"/>
<name>A0ABN9KMN7_9NEOB</name>
<evidence type="ECO:0000259" key="5">
    <source>
        <dbReference type="PROSITE" id="PS51132"/>
    </source>
</evidence>
<dbReference type="PANTHER" id="PTHR23192:SF7">
    <property type="entry name" value="OLFACTOMEDIN-4"/>
    <property type="match status" value="1"/>
</dbReference>
<dbReference type="InterPro" id="IPR003112">
    <property type="entry name" value="Olfac-like_dom"/>
</dbReference>
<dbReference type="InterPro" id="IPR001584">
    <property type="entry name" value="Integrase_cat-core"/>
</dbReference>
<dbReference type="Gene3D" id="3.30.420.10">
    <property type="entry name" value="Ribonuclease H-like superfamily/Ribonuclease H"/>
    <property type="match status" value="1"/>
</dbReference>
<gene>
    <name evidence="6" type="ORF">RIMI_LOCUS207120</name>
</gene>
<dbReference type="Pfam" id="PF02191">
    <property type="entry name" value="OLF"/>
    <property type="match status" value="1"/>
</dbReference>
<evidence type="ECO:0000313" key="7">
    <source>
        <dbReference type="Proteomes" id="UP001176940"/>
    </source>
</evidence>
<evidence type="ECO:0000259" key="4">
    <source>
        <dbReference type="PROSITE" id="PS50994"/>
    </source>
</evidence>
<keyword evidence="2" id="KW-0964">Secreted</keyword>
<comment type="subcellular location">
    <subcellularLocation>
        <location evidence="1">Secreted</location>
    </subcellularLocation>
</comment>
<reference evidence="6" key="1">
    <citation type="submission" date="2023-07" db="EMBL/GenBank/DDBJ databases">
        <authorList>
            <person name="Stuckert A."/>
        </authorList>
    </citation>
    <scope>NUCLEOTIDE SEQUENCE</scope>
</reference>
<dbReference type="InterPro" id="IPR056924">
    <property type="entry name" value="SH3_Tf2-1"/>
</dbReference>
<dbReference type="EMBL" id="CAUEEQ010000219">
    <property type="protein sequence ID" value="CAJ0916111.1"/>
    <property type="molecule type" value="Genomic_DNA"/>
</dbReference>
<dbReference type="SUPFAM" id="SSF53098">
    <property type="entry name" value="Ribonuclease H-like"/>
    <property type="match status" value="1"/>
</dbReference>
<dbReference type="Pfam" id="PF24626">
    <property type="entry name" value="SH3_Tf2-1"/>
    <property type="match status" value="1"/>
</dbReference>
<dbReference type="PANTHER" id="PTHR23192">
    <property type="entry name" value="OLFACTOMEDIN-RELATED"/>
    <property type="match status" value="1"/>
</dbReference>
<dbReference type="Pfam" id="PF00665">
    <property type="entry name" value="rve"/>
    <property type="match status" value="1"/>
</dbReference>
<keyword evidence="7" id="KW-1185">Reference proteome</keyword>